<accession>A0A172Q6G5</accession>
<dbReference type="KEGG" id="spat:A0O21_02890"/>
<gene>
    <name evidence="2" type="ORF">A0O21_02890</name>
</gene>
<dbReference type="InterPro" id="IPR041401">
    <property type="entry name" value="TseB-like_dom"/>
</dbReference>
<reference evidence="3" key="2">
    <citation type="submission" date="2016-03" db="EMBL/GenBank/DDBJ databases">
        <title>Streptococcus antelopensis sp. nov., isolated from the feces of the Tibetan antelope (Pantholops hodgsonii) in Hoh Xil National Nature Reserve, Qinghai, China.</title>
        <authorList>
            <person name="Bai X."/>
        </authorList>
    </citation>
    <scope>NUCLEOTIDE SEQUENCE [LARGE SCALE GENOMIC DNA]</scope>
    <source>
        <strain evidence="3">TA 26</strain>
    </source>
</reference>
<evidence type="ECO:0000313" key="2">
    <source>
        <dbReference type="EMBL" id="AND79041.1"/>
    </source>
</evidence>
<dbReference type="Pfam" id="PF17881">
    <property type="entry name" value="TseB"/>
    <property type="match status" value="1"/>
</dbReference>
<dbReference type="SUPFAM" id="SSF54403">
    <property type="entry name" value="Cystatin/monellin"/>
    <property type="match status" value="2"/>
</dbReference>
<feature type="domain" description="Cell wall elongation regulator TseB-like" evidence="1">
    <location>
        <begin position="43"/>
        <end position="83"/>
    </location>
</feature>
<dbReference type="STRING" id="1811193.A0O21_02890"/>
<dbReference type="OrthoDB" id="2242521at2"/>
<dbReference type="EMBL" id="CP014699">
    <property type="protein sequence ID" value="AND79041.1"/>
    <property type="molecule type" value="Genomic_DNA"/>
</dbReference>
<keyword evidence="3" id="KW-1185">Reference proteome</keyword>
<dbReference type="RefSeq" id="WP_067060951.1">
    <property type="nucleotide sequence ID" value="NZ_CP014699.1"/>
</dbReference>
<dbReference type="InterPro" id="IPR046350">
    <property type="entry name" value="Cystatin_sf"/>
</dbReference>
<proteinExistence type="predicted"/>
<evidence type="ECO:0000259" key="1">
    <source>
        <dbReference type="Pfam" id="PF17881"/>
    </source>
</evidence>
<organism evidence="2 3">
    <name type="scientific">Streptococcus pantholopis</name>
    <dbReference type="NCBI Taxonomy" id="1811193"/>
    <lineage>
        <taxon>Bacteria</taxon>
        <taxon>Bacillati</taxon>
        <taxon>Bacillota</taxon>
        <taxon>Bacilli</taxon>
        <taxon>Lactobacillales</taxon>
        <taxon>Streptococcaceae</taxon>
        <taxon>Streptococcus</taxon>
    </lineage>
</organism>
<reference evidence="2 3" key="1">
    <citation type="journal article" date="2016" name="Int. J. Syst. Evol. Microbiol.">
        <title>Streptococcuspantholopis sp. nov., isolated from faeces of the Tibetan antelope (Pantholops hodgsonii).</title>
        <authorList>
            <person name="Bai X."/>
            <person name="Xiong Y."/>
            <person name="Lu S."/>
            <person name="Jin D."/>
            <person name="Lai X."/>
            <person name="Yang J."/>
            <person name="Niu L."/>
            <person name="Hu S."/>
            <person name="Meng X."/>
            <person name="Pu J."/>
            <person name="Ye C."/>
            <person name="Xu J."/>
        </authorList>
    </citation>
    <scope>NUCLEOTIDE SEQUENCE [LARGE SCALE GENOMIC DNA]</scope>
    <source>
        <strain evidence="2 3">TA 26</strain>
    </source>
</reference>
<sequence>MKKAKLLKWSLFAFSLSAFLVLLAVFLVLFFAMKPSFDAQHSAEQIAKKRTNLVHFTDFQLYHGKETYYSLFGTTKSGIKEVVAIAKNSQKVYTYRLNSGISQKQARQAANKNGAKKIKTITFGVYDDFPIWEVAAENGYYLIDFETGDFIKKN</sequence>
<protein>
    <recommendedName>
        <fullName evidence="1">Cell wall elongation regulator TseB-like domain-containing protein</fullName>
    </recommendedName>
</protein>
<dbReference type="Gene3D" id="3.10.450.40">
    <property type="match status" value="2"/>
</dbReference>
<dbReference type="Proteomes" id="UP000077317">
    <property type="component" value="Chromosome"/>
</dbReference>
<evidence type="ECO:0000313" key="3">
    <source>
        <dbReference type="Proteomes" id="UP000077317"/>
    </source>
</evidence>
<name>A0A172Q6G5_9STRE</name>
<dbReference type="AlphaFoldDB" id="A0A172Q6G5"/>